<accession>A0A267FLE6</accession>
<proteinExistence type="predicted"/>
<reference evidence="1 2" key="1">
    <citation type="submission" date="2017-06" db="EMBL/GenBank/DDBJ databases">
        <title>A platform for efficient transgenesis in Macrostomum lignano, a flatworm model organism for stem cell research.</title>
        <authorList>
            <person name="Berezikov E."/>
        </authorList>
    </citation>
    <scope>NUCLEOTIDE SEQUENCE [LARGE SCALE GENOMIC DNA]</scope>
    <source>
        <strain evidence="1">DV1</strain>
        <tissue evidence="1">Whole organism</tissue>
    </source>
</reference>
<dbReference type="OrthoDB" id="6067390at2759"/>
<feature type="non-terminal residue" evidence="1">
    <location>
        <position position="1"/>
    </location>
</feature>
<protein>
    <submittedName>
        <fullName evidence="1">Uncharacterized protein</fullName>
    </submittedName>
</protein>
<sequence>PQTASKMSGGPMVFPYTYLAKVRNFPWRAFWNESRMFRFMTYTLPVPIFVLAKIRKALDSEDNRRQWKEIRGRRLINFFDPYAIPPNKIHLDDHH</sequence>
<evidence type="ECO:0000313" key="2">
    <source>
        <dbReference type="Proteomes" id="UP000215902"/>
    </source>
</evidence>
<dbReference type="AlphaFoldDB" id="A0A267FLE6"/>
<gene>
    <name evidence="1" type="ORF">BOX15_Mlig015166g3</name>
</gene>
<name>A0A267FLE6_9PLAT</name>
<organism evidence="1 2">
    <name type="scientific">Macrostomum lignano</name>
    <dbReference type="NCBI Taxonomy" id="282301"/>
    <lineage>
        <taxon>Eukaryota</taxon>
        <taxon>Metazoa</taxon>
        <taxon>Spiralia</taxon>
        <taxon>Lophotrochozoa</taxon>
        <taxon>Platyhelminthes</taxon>
        <taxon>Rhabditophora</taxon>
        <taxon>Macrostomorpha</taxon>
        <taxon>Macrostomida</taxon>
        <taxon>Macrostomidae</taxon>
        <taxon>Macrostomum</taxon>
    </lineage>
</organism>
<comment type="caution">
    <text evidence="1">The sequence shown here is derived from an EMBL/GenBank/DDBJ whole genome shotgun (WGS) entry which is preliminary data.</text>
</comment>
<dbReference type="EMBL" id="NIVC01000936">
    <property type="protein sequence ID" value="PAA74596.1"/>
    <property type="molecule type" value="Genomic_DNA"/>
</dbReference>
<keyword evidence="2" id="KW-1185">Reference proteome</keyword>
<dbReference type="Proteomes" id="UP000215902">
    <property type="component" value="Unassembled WGS sequence"/>
</dbReference>
<evidence type="ECO:0000313" key="1">
    <source>
        <dbReference type="EMBL" id="PAA74596.1"/>
    </source>
</evidence>